<dbReference type="STRING" id="29354.IO98_04375"/>
<dbReference type="PANTHER" id="PTHR10353">
    <property type="entry name" value="GLYCOSYL HYDROLASE"/>
    <property type="match status" value="1"/>
</dbReference>
<dbReference type="Proteomes" id="UP000028525">
    <property type="component" value="Unassembled WGS sequence"/>
</dbReference>
<sequence length="463" mass="53860">MKLEFPEGFYFGSATSATQCEGGEENDGRGKNIWDLWYEEEGYKFHGAIGPGITSAFYQNYKEDIQLMKQTGHNSFRTSISWSRMFPEGFGEVNEKAADYYRSLFLELKENGIEPFVNLYHFDMPVKLQELGGWENRKVVDYYKEYAWTCFNLFGDLVKHWFTFNEPIVHVECGYLQGYHYPCKVDPKAAVSVAYHTALASALAVKEYHSMKQEGKIGIVLNLTPAYPRSSHPEDEKAAKIAELFQNKSFLDPAVKGIYDPELVALIEKHGLLPTVSKEDLEVIRQNTVDFLGVNYYHPFRVCAKANIPNPAAPFMPEYYFDIYDMPGKRMNPYRGWEIYPRGLYDIAVNIRDNYGNIEWMVTENGMGVENEGRFKIEGMIQDDYRIEFYKEHLTWLHKGIEEGSNCIGYHVWTFVDCWSWLNAYKNRYGLVELDLENQKRTIKKSGYWYQELLKNNGFETAK</sequence>
<name>A0A084JQQ0_9FIRM</name>
<dbReference type="GO" id="GO:0016052">
    <property type="term" value="P:carbohydrate catabolic process"/>
    <property type="evidence" value="ECO:0007669"/>
    <property type="project" value="TreeGrafter"/>
</dbReference>
<evidence type="ECO:0000313" key="6">
    <source>
        <dbReference type="Proteomes" id="UP000028525"/>
    </source>
</evidence>
<protein>
    <submittedName>
        <fullName evidence="5">6-phospho-beta-glucosidase</fullName>
    </submittedName>
</protein>
<dbReference type="PRINTS" id="PR00131">
    <property type="entry name" value="GLHYDRLASE1"/>
</dbReference>
<comment type="similarity">
    <text evidence="1 4">Belongs to the glycosyl hydrolase 1 family.</text>
</comment>
<keyword evidence="6" id="KW-1185">Reference proteome</keyword>
<evidence type="ECO:0000313" key="5">
    <source>
        <dbReference type="EMBL" id="KEZ91284.1"/>
    </source>
</evidence>
<reference evidence="5 6" key="1">
    <citation type="submission" date="2014-07" db="EMBL/GenBank/DDBJ databases">
        <title>Draft genome of Clostridium celerecrescens 152B isolated from sediments associated with methane hydrate from Krishna Godavari basin.</title>
        <authorList>
            <person name="Honkalas V.S."/>
            <person name="Dabir A.P."/>
            <person name="Arora P."/>
            <person name="Dhakephalkar P.K."/>
        </authorList>
    </citation>
    <scope>NUCLEOTIDE SEQUENCE [LARGE SCALE GENOMIC DNA]</scope>
    <source>
        <strain evidence="5 6">152B</strain>
    </source>
</reference>
<keyword evidence="2" id="KW-0378">Hydrolase</keyword>
<dbReference type="InterPro" id="IPR017853">
    <property type="entry name" value="GH"/>
</dbReference>
<dbReference type="Gene3D" id="3.20.20.80">
    <property type="entry name" value="Glycosidases"/>
    <property type="match status" value="1"/>
</dbReference>
<dbReference type="GO" id="GO:0008422">
    <property type="term" value="F:beta-glucosidase activity"/>
    <property type="evidence" value="ECO:0007669"/>
    <property type="project" value="TreeGrafter"/>
</dbReference>
<evidence type="ECO:0000256" key="3">
    <source>
        <dbReference type="ARBA" id="ARBA00023295"/>
    </source>
</evidence>
<organism evidence="5 6">
    <name type="scientific">Lacrimispora celerecrescens</name>
    <dbReference type="NCBI Taxonomy" id="29354"/>
    <lineage>
        <taxon>Bacteria</taxon>
        <taxon>Bacillati</taxon>
        <taxon>Bacillota</taxon>
        <taxon>Clostridia</taxon>
        <taxon>Lachnospirales</taxon>
        <taxon>Lachnospiraceae</taxon>
        <taxon>Lacrimispora</taxon>
    </lineage>
</organism>
<evidence type="ECO:0000256" key="1">
    <source>
        <dbReference type="ARBA" id="ARBA00010838"/>
    </source>
</evidence>
<comment type="caution">
    <text evidence="5">The sequence shown here is derived from an EMBL/GenBank/DDBJ whole genome shotgun (WGS) entry which is preliminary data.</text>
</comment>
<dbReference type="OrthoDB" id="2339329at2"/>
<dbReference type="EMBL" id="JPME01000006">
    <property type="protein sequence ID" value="KEZ91284.1"/>
    <property type="molecule type" value="Genomic_DNA"/>
</dbReference>
<keyword evidence="3" id="KW-0326">Glycosidase</keyword>
<dbReference type="PANTHER" id="PTHR10353:SF139">
    <property type="entry name" value="6-PHOSPHO-BETA-GLUCOSIDASE GMUD"/>
    <property type="match status" value="1"/>
</dbReference>
<dbReference type="Pfam" id="PF00232">
    <property type="entry name" value="Glyco_hydro_1"/>
    <property type="match status" value="1"/>
</dbReference>
<dbReference type="AlphaFoldDB" id="A0A084JQQ0"/>
<dbReference type="SUPFAM" id="SSF51445">
    <property type="entry name" value="(Trans)glycosidases"/>
    <property type="match status" value="1"/>
</dbReference>
<gene>
    <name evidence="5" type="ORF">IO98_04375</name>
</gene>
<dbReference type="FunFam" id="3.20.20.80:FF:000004">
    <property type="entry name" value="Beta-glucosidase 6-phospho-beta-glucosidase"/>
    <property type="match status" value="1"/>
</dbReference>
<dbReference type="GO" id="GO:0005829">
    <property type="term" value="C:cytosol"/>
    <property type="evidence" value="ECO:0007669"/>
    <property type="project" value="TreeGrafter"/>
</dbReference>
<evidence type="ECO:0000256" key="2">
    <source>
        <dbReference type="ARBA" id="ARBA00022801"/>
    </source>
</evidence>
<evidence type="ECO:0000256" key="4">
    <source>
        <dbReference type="RuleBase" id="RU003690"/>
    </source>
</evidence>
<accession>A0A084JQQ0</accession>
<proteinExistence type="inferred from homology"/>
<dbReference type="RefSeq" id="WP_038278247.1">
    <property type="nucleotide sequence ID" value="NZ_JPME01000006.1"/>
</dbReference>
<dbReference type="InterPro" id="IPR001360">
    <property type="entry name" value="Glyco_hydro_1"/>
</dbReference>